<dbReference type="RefSeq" id="WP_013017014.1">
    <property type="nucleotide sequence ID" value="NC_013947.1"/>
</dbReference>
<dbReference type="HOGENOM" id="CLU_2467516_0_0_11"/>
<reference evidence="1 2" key="1">
    <citation type="journal article" date="2009" name="Stand. Genomic Sci.">
        <title>Complete genome sequence of Stackebrandtia nassauensis type strain (LLR-40K-21).</title>
        <authorList>
            <person name="Munk C."/>
            <person name="Lapidus A."/>
            <person name="Copeland A."/>
            <person name="Jando M."/>
            <person name="Mayilraj S."/>
            <person name="Glavina Del Rio T."/>
            <person name="Nolan M."/>
            <person name="Chen F."/>
            <person name="Lucas S."/>
            <person name="Tice H."/>
            <person name="Cheng J.F."/>
            <person name="Han C."/>
            <person name="Detter J.C."/>
            <person name="Bruce D."/>
            <person name="Goodwin L."/>
            <person name="Chain P."/>
            <person name="Pitluck S."/>
            <person name="Goker M."/>
            <person name="Ovchinikova G."/>
            <person name="Pati A."/>
            <person name="Ivanova N."/>
            <person name="Mavromatis K."/>
            <person name="Chen A."/>
            <person name="Palaniappan K."/>
            <person name="Land M."/>
            <person name="Hauser L."/>
            <person name="Chang Y.J."/>
            <person name="Jeffries C.D."/>
            <person name="Bristow J."/>
            <person name="Eisen J.A."/>
            <person name="Markowitz V."/>
            <person name="Hugenholtz P."/>
            <person name="Kyrpides N.C."/>
            <person name="Klenk H.P."/>
        </authorList>
    </citation>
    <scope>NUCLEOTIDE SEQUENCE [LARGE SCALE GENOMIC DNA]</scope>
    <source>
        <strain evidence="2">DSM 44728 / CIP 108903 / NRRL B-16338 / NBRC 102104 / LLR-40K-21</strain>
    </source>
</reference>
<evidence type="ECO:0000313" key="2">
    <source>
        <dbReference type="Proteomes" id="UP000000844"/>
    </source>
</evidence>
<dbReference type="EMBL" id="CP001778">
    <property type="protein sequence ID" value="ADD41443.1"/>
    <property type="molecule type" value="Genomic_DNA"/>
</dbReference>
<organism evidence="1 2">
    <name type="scientific">Stackebrandtia nassauensis (strain DSM 44728 / CIP 108903 / NRRL B-16338 / NBRC 102104 / LLR-40K-21)</name>
    <dbReference type="NCBI Taxonomy" id="446470"/>
    <lineage>
        <taxon>Bacteria</taxon>
        <taxon>Bacillati</taxon>
        <taxon>Actinomycetota</taxon>
        <taxon>Actinomycetes</taxon>
        <taxon>Glycomycetales</taxon>
        <taxon>Glycomycetaceae</taxon>
        <taxon>Stackebrandtia</taxon>
    </lineage>
</organism>
<sequence>MRVLDLYTGEERFRAGARVPLGQEVSGNGVQAAETVPRAGEKRYLFEGSDVDDRWLNDHALSLLDEDLLLDVYAYAAAGDDGEETKCP</sequence>
<name>D3PY76_STANL</name>
<proteinExistence type="predicted"/>
<dbReference type="Proteomes" id="UP000000844">
    <property type="component" value="Chromosome"/>
</dbReference>
<dbReference type="AlphaFoldDB" id="D3PY76"/>
<protein>
    <submittedName>
        <fullName evidence="1">Uncharacterized protein</fullName>
    </submittedName>
</protein>
<accession>D3PY76</accession>
<dbReference type="KEGG" id="sna:Snas_1745"/>
<evidence type="ECO:0000313" key="1">
    <source>
        <dbReference type="EMBL" id="ADD41443.1"/>
    </source>
</evidence>
<keyword evidence="2" id="KW-1185">Reference proteome</keyword>
<gene>
    <name evidence="1" type="ordered locus">Snas_1745</name>
</gene>